<evidence type="ECO:0000313" key="3">
    <source>
        <dbReference type="Proteomes" id="UP000011519"/>
    </source>
</evidence>
<sequence length="173" mass="19085">MTAGHVIKDEDMYQPATDDDQHIGSRMDDKHDDPGTPEPAFDAGVIDLDTDTYHQFAGASGDDTYWDDVHIFGIVGRDELVDNENSDYSLRRRGARTGMESGTLNEVYDDHHAFDTSADEDDGDSGGPHFMREYNSGLGIYEAYIAGIHYAGNTKMSRATMMSAIESEYSVAV</sequence>
<dbReference type="Proteomes" id="UP000011519">
    <property type="component" value="Unassembled WGS sequence"/>
</dbReference>
<protein>
    <submittedName>
        <fullName evidence="2">Uncharacterized protein</fullName>
    </submittedName>
</protein>
<dbReference type="PATRIC" id="fig|1227493.4.peg.2245"/>
<evidence type="ECO:0000313" key="2">
    <source>
        <dbReference type="EMBL" id="ELY90634.1"/>
    </source>
</evidence>
<accession>L9ZWC5</accession>
<gene>
    <name evidence="2" type="ORF">C483_11256</name>
</gene>
<reference evidence="2 3" key="1">
    <citation type="journal article" date="2014" name="PLoS Genet.">
        <title>Phylogenetically driven sequencing of extremely halophilic archaea reveals strategies for static and dynamic osmo-response.</title>
        <authorList>
            <person name="Becker E.A."/>
            <person name="Seitzer P.M."/>
            <person name="Tritt A."/>
            <person name="Larsen D."/>
            <person name="Krusor M."/>
            <person name="Yao A.I."/>
            <person name="Wu D."/>
            <person name="Madern D."/>
            <person name="Eisen J.A."/>
            <person name="Darling A.E."/>
            <person name="Facciotti M.T."/>
        </authorList>
    </citation>
    <scope>NUCLEOTIDE SEQUENCE [LARGE SCALE GENOMIC DNA]</scope>
    <source>
        <strain evidence="2 3">JCM 10989</strain>
    </source>
</reference>
<evidence type="ECO:0000256" key="1">
    <source>
        <dbReference type="SAM" id="MobiDB-lite"/>
    </source>
</evidence>
<dbReference type="AlphaFoldDB" id="L9ZWC5"/>
<organism evidence="2 3">
    <name type="scientific">Natrialba hulunbeirensis JCM 10989</name>
    <dbReference type="NCBI Taxonomy" id="1227493"/>
    <lineage>
        <taxon>Archaea</taxon>
        <taxon>Methanobacteriati</taxon>
        <taxon>Methanobacteriota</taxon>
        <taxon>Stenosarchaea group</taxon>
        <taxon>Halobacteria</taxon>
        <taxon>Halobacteriales</taxon>
        <taxon>Natrialbaceae</taxon>
        <taxon>Natrialba</taxon>
    </lineage>
</organism>
<feature type="compositionally biased region" description="Basic and acidic residues" evidence="1">
    <location>
        <begin position="19"/>
        <end position="34"/>
    </location>
</feature>
<proteinExistence type="predicted"/>
<feature type="region of interest" description="Disordered" evidence="1">
    <location>
        <begin position="1"/>
        <end position="41"/>
    </location>
</feature>
<dbReference type="EMBL" id="AOIM01000034">
    <property type="protein sequence ID" value="ELY90634.1"/>
    <property type="molecule type" value="Genomic_DNA"/>
</dbReference>
<keyword evidence="3" id="KW-1185">Reference proteome</keyword>
<name>L9ZWC5_9EURY</name>
<dbReference type="SUPFAM" id="SSF50494">
    <property type="entry name" value="Trypsin-like serine proteases"/>
    <property type="match status" value="1"/>
</dbReference>
<feature type="compositionally biased region" description="Basic and acidic residues" evidence="1">
    <location>
        <begin position="1"/>
        <end position="11"/>
    </location>
</feature>
<comment type="caution">
    <text evidence="2">The sequence shown here is derived from an EMBL/GenBank/DDBJ whole genome shotgun (WGS) entry which is preliminary data.</text>
</comment>
<dbReference type="InterPro" id="IPR009003">
    <property type="entry name" value="Peptidase_S1_PA"/>
</dbReference>